<dbReference type="SUPFAM" id="SSF103501">
    <property type="entry name" value="Respiratory nitrate reductase 1 gamma chain"/>
    <property type="match status" value="1"/>
</dbReference>
<evidence type="ECO:0000256" key="3">
    <source>
        <dbReference type="ARBA" id="ARBA00022475"/>
    </source>
</evidence>
<keyword evidence="10" id="KW-0408">Iron</keyword>
<dbReference type="InterPro" id="IPR036197">
    <property type="entry name" value="NarG-like_sf"/>
</dbReference>
<dbReference type="GO" id="GO:0008940">
    <property type="term" value="F:nitrate reductase activity"/>
    <property type="evidence" value="ECO:0007669"/>
    <property type="project" value="InterPro"/>
</dbReference>
<dbReference type="FunFam" id="1.20.950.20:FF:000001">
    <property type="entry name" value="Respiratory nitrate reductase subunit gamma"/>
    <property type="match status" value="1"/>
</dbReference>
<feature type="transmembrane region" description="Helical" evidence="13">
    <location>
        <begin position="90"/>
        <end position="111"/>
    </location>
</feature>
<keyword evidence="8 13" id="KW-1133">Transmembrane helix</keyword>
<evidence type="ECO:0000256" key="13">
    <source>
        <dbReference type="SAM" id="Phobius"/>
    </source>
</evidence>
<evidence type="ECO:0000256" key="1">
    <source>
        <dbReference type="ARBA" id="ARBA00004651"/>
    </source>
</evidence>
<keyword evidence="2" id="KW-0813">Transport</keyword>
<reference evidence="15" key="1">
    <citation type="submission" date="2018-06" db="EMBL/GenBank/DDBJ databases">
        <authorList>
            <person name="Zhirakovskaya E."/>
        </authorList>
    </citation>
    <scope>NUCLEOTIDE SEQUENCE</scope>
</reference>
<feature type="transmembrane region" description="Helical" evidence="13">
    <location>
        <begin position="131"/>
        <end position="150"/>
    </location>
</feature>
<dbReference type="PANTHER" id="PTHR30598:SF3">
    <property type="entry name" value="RESPIRATORY NITRATE REDUCTASE 1 GAMMA CHAIN"/>
    <property type="match status" value="1"/>
</dbReference>
<dbReference type="GO" id="GO:0009325">
    <property type="term" value="C:nitrate reductase complex"/>
    <property type="evidence" value="ECO:0007669"/>
    <property type="project" value="InterPro"/>
</dbReference>
<dbReference type="GO" id="GO:0019645">
    <property type="term" value="P:anaerobic electron transport chain"/>
    <property type="evidence" value="ECO:0007669"/>
    <property type="project" value="TreeGrafter"/>
</dbReference>
<name>A0A3B0TDZ3_9ZZZZ</name>
<keyword evidence="3" id="KW-1003">Cell membrane</keyword>
<evidence type="ECO:0000256" key="4">
    <source>
        <dbReference type="ARBA" id="ARBA00022617"/>
    </source>
</evidence>
<dbReference type="GO" id="GO:0005886">
    <property type="term" value="C:plasma membrane"/>
    <property type="evidence" value="ECO:0007669"/>
    <property type="project" value="UniProtKB-SubCell"/>
</dbReference>
<evidence type="ECO:0000313" key="15">
    <source>
        <dbReference type="EMBL" id="VAW16841.1"/>
    </source>
</evidence>
<protein>
    <submittedName>
        <fullName evidence="15">Respiratory nitrate reductase gamma chain</fullName>
        <ecNumber evidence="15">1.7.99.4</ecNumber>
    </submittedName>
</protein>
<evidence type="ECO:0000256" key="9">
    <source>
        <dbReference type="ARBA" id="ARBA00023002"/>
    </source>
</evidence>
<feature type="transmembrane region" description="Helical" evidence="13">
    <location>
        <begin position="49"/>
        <end position="78"/>
    </location>
</feature>
<evidence type="ECO:0000256" key="2">
    <source>
        <dbReference type="ARBA" id="ARBA00022448"/>
    </source>
</evidence>
<evidence type="ECO:0000256" key="8">
    <source>
        <dbReference type="ARBA" id="ARBA00022989"/>
    </source>
</evidence>
<keyword evidence="4" id="KW-0349">Heme</keyword>
<sequence>MEQFFNNLLFGIYPYVALSILVIGSVVRYERDPYTWKAGSSQLLRRKQLIWGSVLFHVGVLSIFAGHFVGLLTPLWVWEMVGLSHTGKQLTAMVAGGLAGVFGIIGTSILIHRRFFDARVRATSSFADNAIILILWLQFALGLSTIFVSAQNLDGEEMLKLVGWTQSIFTFNPDAVSYIADVAPIFKAHIFLGLTIFVLFPFTRLVHMLSAPIRYIWRTGYQIVRTKR</sequence>
<keyword evidence="5 13" id="KW-0812">Transmembrane</keyword>
<gene>
    <name evidence="15" type="ORF">MNBD_ALPHA12-325</name>
</gene>
<dbReference type="NCBIfam" id="TIGR00351">
    <property type="entry name" value="narI"/>
    <property type="match status" value="1"/>
</dbReference>
<evidence type="ECO:0000256" key="10">
    <source>
        <dbReference type="ARBA" id="ARBA00023004"/>
    </source>
</evidence>
<dbReference type="PANTHER" id="PTHR30598">
    <property type="entry name" value="NITRATE REDUCTASE PRIVATE CHAPERONE, REDOX ENZYME MATURATION PROTEIN REMP FAMILY"/>
    <property type="match status" value="1"/>
</dbReference>
<evidence type="ECO:0000256" key="12">
    <source>
        <dbReference type="ARBA" id="ARBA00023136"/>
    </source>
</evidence>
<dbReference type="GO" id="GO:0020037">
    <property type="term" value="F:heme binding"/>
    <property type="evidence" value="ECO:0007669"/>
    <property type="project" value="TreeGrafter"/>
</dbReference>
<evidence type="ECO:0000256" key="5">
    <source>
        <dbReference type="ARBA" id="ARBA00022692"/>
    </source>
</evidence>
<dbReference type="GO" id="GO:0009055">
    <property type="term" value="F:electron transfer activity"/>
    <property type="evidence" value="ECO:0007669"/>
    <property type="project" value="TreeGrafter"/>
</dbReference>
<dbReference type="EC" id="1.7.99.4" evidence="15"/>
<feature type="domain" description="NarG-like" evidence="14">
    <location>
        <begin position="6"/>
        <end position="227"/>
    </location>
</feature>
<dbReference type="Gene3D" id="1.20.950.20">
    <property type="entry name" value="Transmembrane di-heme cytochromes, Chain C"/>
    <property type="match status" value="1"/>
</dbReference>
<feature type="non-terminal residue" evidence="15">
    <location>
        <position position="228"/>
    </location>
</feature>
<keyword evidence="9 15" id="KW-0560">Oxidoreductase</keyword>
<comment type="subcellular location">
    <subcellularLocation>
        <location evidence="1">Cell membrane</location>
        <topology evidence="1">Multi-pass membrane protein</topology>
    </subcellularLocation>
</comment>
<organism evidence="15">
    <name type="scientific">hydrothermal vent metagenome</name>
    <dbReference type="NCBI Taxonomy" id="652676"/>
    <lineage>
        <taxon>unclassified sequences</taxon>
        <taxon>metagenomes</taxon>
        <taxon>ecological metagenomes</taxon>
    </lineage>
</organism>
<evidence type="ECO:0000256" key="7">
    <source>
        <dbReference type="ARBA" id="ARBA00022982"/>
    </source>
</evidence>
<feature type="transmembrane region" description="Helical" evidence="13">
    <location>
        <begin position="12"/>
        <end position="29"/>
    </location>
</feature>
<keyword evidence="6" id="KW-0479">Metal-binding</keyword>
<keyword evidence="12 13" id="KW-0472">Membrane</keyword>
<dbReference type="InterPro" id="IPR051936">
    <property type="entry name" value="Heme-iron_electron_transfer"/>
</dbReference>
<evidence type="ECO:0000259" key="14">
    <source>
        <dbReference type="Pfam" id="PF02665"/>
    </source>
</evidence>
<feature type="transmembrane region" description="Helical" evidence="13">
    <location>
        <begin position="188"/>
        <end position="206"/>
    </location>
</feature>
<dbReference type="InterPro" id="IPR003816">
    <property type="entry name" value="Nitrate_red_gam"/>
</dbReference>
<keyword evidence="7" id="KW-0249">Electron transport</keyword>
<keyword evidence="11" id="KW-0534">Nitrate assimilation</keyword>
<dbReference type="AlphaFoldDB" id="A0A3B0TDZ3"/>
<dbReference type="GO" id="GO:0046872">
    <property type="term" value="F:metal ion binding"/>
    <property type="evidence" value="ECO:0007669"/>
    <property type="project" value="UniProtKB-KW"/>
</dbReference>
<accession>A0A3B0TDZ3</accession>
<proteinExistence type="predicted"/>
<dbReference type="GO" id="GO:0042128">
    <property type="term" value="P:nitrate assimilation"/>
    <property type="evidence" value="ECO:0007669"/>
    <property type="project" value="UniProtKB-KW"/>
</dbReference>
<evidence type="ECO:0000256" key="6">
    <source>
        <dbReference type="ARBA" id="ARBA00022723"/>
    </source>
</evidence>
<dbReference type="InterPro" id="IPR023234">
    <property type="entry name" value="NarG-like_domain"/>
</dbReference>
<dbReference type="Pfam" id="PF02665">
    <property type="entry name" value="Nitrate_red_gam"/>
    <property type="match status" value="1"/>
</dbReference>
<dbReference type="EMBL" id="UOEO01000059">
    <property type="protein sequence ID" value="VAW16841.1"/>
    <property type="molecule type" value="Genomic_DNA"/>
</dbReference>
<evidence type="ECO:0000256" key="11">
    <source>
        <dbReference type="ARBA" id="ARBA00023063"/>
    </source>
</evidence>